<dbReference type="InterPro" id="IPR014848">
    <property type="entry name" value="Rgp1"/>
</dbReference>
<reference evidence="2 3" key="1">
    <citation type="submission" date="2015-01" db="EMBL/GenBank/DDBJ databases">
        <title>The Genome Sequence of Fonsecaea multimorphosa CBS 102226.</title>
        <authorList>
            <consortium name="The Broad Institute Genomics Platform"/>
            <person name="Cuomo C."/>
            <person name="de Hoog S."/>
            <person name="Gorbushina A."/>
            <person name="Stielow B."/>
            <person name="Teixiera M."/>
            <person name="Abouelleil A."/>
            <person name="Chapman S.B."/>
            <person name="Priest M."/>
            <person name="Young S.K."/>
            <person name="Wortman J."/>
            <person name="Nusbaum C."/>
            <person name="Birren B."/>
        </authorList>
    </citation>
    <scope>NUCLEOTIDE SEQUENCE [LARGE SCALE GENOMIC DNA]</scope>
    <source>
        <strain evidence="2 3">CBS 102226</strain>
    </source>
</reference>
<feature type="compositionally biased region" description="Polar residues" evidence="1">
    <location>
        <begin position="168"/>
        <end position="184"/>
    </location>
</feature>
<organism evidence="2 3">
    <name type="scientific">Fonsecaea multimorphosa CBS 102226</name>
    <dbReference type="NCBI Taxonomy" id="1442371"/>
    <lineage>
        <taxon>Eukaryota</taxon>
        <taxon>Fungi</taxon>
        <taxon>Dikarya</taxon>
        <taxon>Ascomycota</taxon>
        <taxon>Pezizomycotina</taxon>
        <taxon>Eurotiomycetes</taxon>
        <taxon>Chaetothyriomycetidae</taxon>
        <taxon>Chaetothyriales</taxon>
        <taxon>Herpotrichiellaceae</taxon>
        <taxon>Fonsecaea</taxon>
    </lineage>
</organism>
<dbReference type="Pfam" id="PF08737">
    <property type="entry name" value="Rgp1"/>
    <property type="match status" value="1"/>
</dbReference>
<evidence type="ECO:0008006" key="4">
    <source>
        <dbReference type="Google" id="ProtNLM"/>
    </source>
</evidence>
<accession>A0A0D2IKB7</accession>
<gene>
    <name evidence="2" type="ORF">Z520_06913</name>
</gene>
<keyword evidence="3" id="KW-1185">Reference proteome</keyword>
<dbReference type="PANTHER" id="PTHR12507">
    <property type="entry name" value="REDUCED GROWTH PHENOTYPE 1 RGP1, YEAST -RELATED"/>
    <property type="match status" value="1"/>
</dbReference>
<dbReference type="GeneID" id="27712659"/>
<proteinExistence type="predicted"/>
<evidence type="ECO:0000256" key="1">
    <source>
        <dbReference type="SAM" id="MobiDB-lite"/>
    </source>
</evidence>
<dbReference type="EMBL" id="KN848074">
    <property type="protein sequence ID" value="KIX97461.1"/>
    <property type="molecule type" value="Genomic_DNA"/>
</dbReference>
<feature type="compositionally biased region" description="Polar residues" evidence="1">
    <location>
        <begin position="57"/>
        <end position="80"/>
    </location>
</feature>
<feature type="compositionally biased region" description="Polar residues" evidence="1">
    <location>
        <begin position="118"/>
        <end position="129"/>
    </location>
</feature>
<sequence length="775" mass="83892">MPSDIHVVVRFHDQSVFAGEQLRCTITFRNVATSSEPLTPSFQSLRRQRRESISQLAASQSAKPSTVLRLSQNGQNGGRSTSHEHAAADHAGRQMPLGSLYTDNNSANVQRPTHKQQRSVSIISLTSPTIAGDLEHGASGGWTKPKKPSHSRSSTVQIHHAHPDIASQRRTSQQYHRDSPTSLQLPPRGGRRSPLSAAAAGSRDSSSEFKSVPPPQGARNQHSDNEPNDMQVPSPIDSGEAARPPGAGVGPDLSSERSSGDFYSLSNHSQETLMSEQPSIMSDHHRPPWINSMAMPRRPPLRPAHQPQAVNLLMGYAQLSATFTLDASLIDQSHFEEVKSKGFLGGQAGGGVVGVKKPRPNSGFLGHFNLNALGVGSLNSLMGGEDMSSVKEMHAVTNSRAIPILSTPQSLLFVDMHLEPGEEQTYSYSYPLPRGLPSSHQGKAIKIGYNLTVGVQGVPGSRDVHTVRQVNIPIRVFPGVSHDGEIYGHDLMQPHVILRDLARTKSISTPQDQEEAATPTTQSAETSSVEFLQFVDTLLDHNRRRQSSSGTMEAFLNTQDAVGGRGKALQAIDRAILFSNSLSDSESSPNRFEIARNGSRVAVIVIDRPLHRLGETVTAVVDFSDGQVPCASLKSTLETSEKVAPSLAVRSVHTINRITRKVYAARSENILFAKRATFAPSIPASATPTFVTSGVNLDWSLRFEFGTIKPVENDEGEFKVMTDLLEEVVNDERGTVNVAAENLECDTFEVVIPITVYGDLVPDGKEGDEIVGIPV</sequence>
<feature type="compositionally biased region" description="Basic and acidic residues" evidence="1">
    <location>
        <begin position="81"/>
        <end position="92"/>
    </location>
</feature>
<dbReference type="OrthoDB" id="1918at2759"/>
<feature type="compositionally biased region" description="Polar residues" evidence="1">
    <location>
        <begin position="264"/>
        <end position="280"/>
    </location>
</feature>
<name>A0A0D2IKB7_9EURO</name>
<evidence type="ECO:0000313" key="2">
    <source>
        <dbReference type="EMBL" id="KIX97461.1"/>
    </source>
</evidence>
<dbReference type="VEuPathDB" id="FungiDB:Z520_06913"/>
<protein>
    <recommendedName>
        <fullName evidence="4">Rgp1-domain-containing protein</fullName>
    </recommendedName>
</protein>
<evidence type="ECO:0000313" key="3">
    <source>
        <dbReference type="Proteomes" id="UP000053411"/>
    </source>
</evidence>
<dbReference type="AlphaFoldDB" id="A0A0D2IKB7"/>
<dbReference type="Proteomes" id="UP000053411">
    <property type="component" value="Unassembled WGS sequence"/>
</dbReference>
<feature type="region of interest" description="Disordered" evidence="1">
    <location>
        <begin position="57"/>
        <end position="282"/>
    </location>
</feature>
<dbReference type="STRING" id="1442371.A0A0D2IKB7"/>
<feature type="compositionally biased region" description="Polar residues" evidence="1">
    <location>
        <begin position="101"/>
        <end position="111"/>
    </location>
</feature>
<dbReference type="RefSeq" id="XP_016631584.1">
    <property type="nucleotide sequence ID" value="XM_016777413.1"/>
</dbReference>